<dbReference type="PANTHER" id="PTHR31263">
    <property type="entry name" value="CELLULASE FAMILY PROTEIN (AFU_ORTHOLOGUE AFUA_5G14560)"/>
    <property type="match status" value="1"/>
</dbReference>
<keyword evidence="2" id="KW-1185">Reference proteome</keyword>
<evidence type="ECO:0000313" key="2">
    <source>
        <dbReference type="Proteomes" id="UP001603857"/>
    </source>
</evidence>
<dbReference type="PANTHER" id="PTHR31263:SF46">
    <property type="entry name" value="HYDROLYZING O-GLYCOSYL COMPOUNDS HYDROLASE"/>
    <property type="match status" value="1"/>
</dbReference>
<dbReference type="Proteomes" id="UP001603857">
    <property type="component" value="Unassembled WGS sequence"/>
</dbReference>
<sequence length="180" mass="20609">MYTHVSLIGQRNLCISLAHQRNMCHTTHSLDNVTLLEAFDAVIDEFGKQGLKNALRGPREVIGREALNELCGKVMKGLKQHARFLMKGSNLSPLEMSEFGMDMTHIDENNHNFMSCMLAESDLYPALCSAQAGYYLRGLNRTVHETYSLWLYDFCTLRYPQLPLRFQLVQMKKLLGMAFE</sequence>
<comment type="caution">
    <text evidence="1">The sequence shown here is derived from an EMBL/GenBank/DDBJ whole genome shotgun (WGS) entry which is preliminary data.</text>
</comment>
<reference evidence="1 2" key="1">
    <citation type="submission" date="2024-08" db="EMBL/GenBank/DDBJ databases">
        <title>Insights into the chromosomal genome structure of Flemingia macrophylla.</title>
        <authorList>
            <person name="Ding Y."/>
            <person name="Zhao Y."/>
            <person name="Bi W."/>
            <person name="Wu M."/>
            <person name="Zhao G."/>
            <person name="Gong Y."/>
            <person name="Li W."/>
            <person name="Zhang P."/>
        </authorList>
    </citation>
    <scope>NUCLEOTIDE SEQUENCE [LARGE SCALE GENOMIC DNA]</scope>
    <source>
        <strain evidence="1">DYQJB</strain>
        <tissue evidence="1">Leaf</tissue>
    </source>
</reference>
<gene>
    <name evidence="1" type="ORF">Fmac_017483</name>
</gene>
<accession>A0ABD1M286</accession>
<proteinExistence type="predicted"/>
<evidence type="ECO:0000313" key="1">
    <source>
        <dbReference type="EMBL" id="KAL2329902.1"/>
    </source>
</evidence>
<organism evidence="1 2">
    <name type="scientific">Flemingia macrophylla</name>
    <dbReference type="NCBI Taxonomy" id="520843"/>
    <lineage>
        <taxon>Eukaryota</taxon>
        <taxon>Viridiplantae</taxon>
        <taxon>Streptophyta</taxon>
        <taxon>Embryophyta</taxon>
        <taxon>Tracheophyta</taxon>
        <taxon>Spermatophyta</taxon>
        <taxon>Magnoliopsida</taxon>
        <taxon>eudicotyledons</taxon>
        <taxon>Gunneridae</taxon>
        <taxon>Pentapetalae</taxon>
        <taxon>rosids</taxon>
        <taxon>fabids</taxon>
        <taxon>Fabales</taxon>
        <taxon>Fabaceae</taxon>
        <taxon>Papilionoideae</taxon>
        <taxon>50 kb inversion clade</taxon>
        <taxon>NPAAA clade</taxon>
        <taxon>indigoferoid/millettioid clade</taxon>
        <taxon>Phaseoleae</taxon>
        <taxon>Flemingia</taxon>
    </lineage>
</organism>
<protein>
    <submittedName>
        <fullName evidence="1">Uncharacterized protein</fullName>
    </submittedName>
</protein>
<dbReference type="EMBL" id="JBGMDY010000006">
    <property type="protein sequence ID" value="KAL2329902.1"/>
    <property type="molecule type" value="Genomic_DNA"/>
</dbReference>
<dbReference type="AlphaFoldDB" id="A0ABD1M286"/>
<name>A0ABD1M286_9FABA</name>